<dbReference type="PANTHER" id="PTHR46455">
    <property type="entry name" value="SET AND MYND DOMAIN CONTAINING, ARTHROPOD-SPECIFIC, MEMBER 4, ISOFORM A"/>
    <property type="match status" value="1"/>
</dbReference>
<evidence type="ECO:0000259" key="1">
    <source>
        <dbReference type="PROSITE" id="PS50280"/>
    </source>
</evidence>
<gene>
    <name evidence="2" type="ORF">ODALV1_LOCUS18277</name>
</gene>
<dbReference type="Gene3D" id="2.170.270.10">
    <property type="entry name" value="SET domain"/>
    <property type="match status" value="1"/>
</dbReference>
<dbReference type="Proteomes" id="UP001642540">
    <property type="component" value="Unassembled WGS sequence"/>
</dbReference>
<dbReference type="InterPro" id="IPR053010">
    <property type="entry name" value="SET_SmydA-8"/>
</dbReference>
<evidence type="ECO:0000313" key="2">
    <source>
        <dbReference type="EMBL" id="CAL8118784.1"/>
    </source>
</evidence>
<sequence length="557" mass="63522">MSSSTSGKAYRIEEDPLCGRQLVASRKIYAGELIIDEPALITGPGFTKGSYFFTRNVEPSTDTGKLPQSIDFTQDGFLVCLVCCVNLNVTNRSNCPSCNLLLCNNEKCHAHSQHRQNECLVFPKIRQLWKSKSRSRKSFYRLILVIRGLFYKLNCPSKWDQIRMLQSQSEALEKAGAGGFSDIQDVFRDLLWDTFAFSCLTQEGALSEINGNFNKENEDNGESVLDAARHCLDVMTINAFSSFTDSYSREGLFFLSSFMSHSCIINTDRQIEASSSNSRDISESRMVVRASVDIEKDDPITTTYLSLLYNTEERNRMLITSWLFLCKCRRCQDSRTECGTFLSGVMCQEKLSRYCDLETEEKLSSLVCENSCDLACKFNMEINYLRKVAESRPKNLFDTDKLEDWLDQYDTGNIFHPNHSIFAHLKLFLIQYYGRTNEGMDSLTVDQLKRKLLYCHQILGIYNKVSPGIQMCRGIILFELWRTLQKLSDLQVPLQITYPLNLASDATPLMSMSFQETDKEVIKMEALNILKYALSGTSEEAMAIYLQEDDSSIPITN</sequence>
<dbReference type="InterPro" id="IPR046341">
    <property type="entry name" value="SET_dom_sf"/>
</dbReference>
<accession>A0ABP1R7W5</accession>
<dbReference type="PROSITE" id="PS50280">
    <property type="entry name" value="SET"/>
    <property type="match status" value="1"/>
</dbReference>
<dbReference type="EMBL" id="CAXLJM020000057">
    <property type="protein sequence ID" value="CAL8118784.1"/>
    <property type="molecule type" value="Genomic_DNA"/>
</dbReference>
<dbReference type="Gene3D" id="1.10.220.160">
    <property type="match status" value="1"/>
</dbReference>
<keyword evidence="3" id="KW-1185">Reference proteome</keyword>
<name>A0ABP1R7W5_9HEXA</name>
<dbReference type="PANTHER" id="PTHR46455:SF5">
    <property type="entry name" value="SET AND MYND DOMAIN CONTAINING, ARTHROPOD-SPECIFIC, MEMBER 4, ISOFORM A"/>
    <property type="match status" value="1"/>
</dbReference>
<dbReference type="Pfam" id="PF00856">
    <property type="entry name" value="SET"/>
    <property type="match status" value="1"/>
</dbReference>
<evidence type="ECO:0000313" key="3">
    <source>
        <dbReference type="Proteomes" id="UP001642540"/>
    </source>
</evidence>
<feature type="domain" description="SET" evidence="1">
    <location>
        <begin position="1"/>
        <end position="305"/>
    </location>
</feature>
<dbReference type="SUPFAM" id="SSF82199">
    <property type="entry name" value="SET domain"/>
    <property type="match status" value="1"/>
</dbReference>
<protein>
    <recommendedName>
        <fullName evidence="1">SET domain-containing protein</fullName>
    </recommendedName>
</protein>
<dbReference type="InterPro" id="IPR001214">
    <property type="entry name" value="SET_dom"/>
</dbReference>
<proteinExistence type="predicted"/>
<comment type="caution">
    <text evidence="2">The sequence shown here is derived from an EMBL/GenBank/DDBJ whole genome shotgun (WGS) entry which is preliminary data.</text>
</comment>
<reference evidence="2 3" key="1">
    <citation type="submission" date="2024-08" db="EMBL/GenBank/DDBJ databases">
        <authorList>
            <person name="Cucini C."/>
            <person name="Frati F."/>
        </authorList>
    </citation>
    <scope>NUCLEOTIDE SEQUENCE [LARGE SCALE GENOMIC DNA]</scope>
</reference>
<organism evidence="2 3">
    <name type="scientific">Orchesella dallaii</name>
    <dbReference type="NCBI Taxonomy" id="48710"/>
    <lineage>
        <taxon>Eukaryota</taxon>
        <taxon>Metazoa</taxon>
        <taxon>Ecdysozoa</taxon>
        <taxon>Arthropoda</taxon>
        <taxon>Hexapoda</taxon>
        <taxon>Collembola</taxon>
        <taxon>Entomobryomorpha</taxon>
        <taxon>Entomobryoidea</taxon>
        <taxon>Orchesellidae</taxon>
        <taxon>Orchesellinae</taxon>
        <taxon>Orchesella</taxon>
    </lineage>
</organism>
<dbReference type="CDD" id="cd20071">
    <property type="entry name" value="SET_SMYD"/>
    <property type="match status" value="1"/>
</dbReference>
<dbReference type="Gene3D" id="6.10.140.2220">
    <property type="match status" value="1"/>
</dbReference>